<dbReference type="SMART" id="SM00342">
    <property type="entry name" value="HTH_ARAC"/>
    <property type="match status" value="1"/>
</dbReference>
<dbReference type="EMBL" id="RXOE01000007">
    <property type="protein sequence ID" value="RTQ32019.1"/>
    <property type="molecule type" value="Genomic_DNA"/>
</dbReference>
<dbReference type="PANTHER" id="PTHR43280">
    <property type="entry name" value="ARAC-FAMILY TRANSCRIPTIONAL REGULATOR"/>
    <property type="match status" value="1"/>
</dbReference>
<keyword evidence="5" id="KW-0472">Membrane</keyword>
<feature type="transmembrane region" description="Helical" evidence="5">
    <location>
        <begin position="42"/>
        <end position="61"/>
    </location>
</feature>
<feature type="transmembrane region" description="Helical" evidence="5">
    <location>
        <begin position="133"/>
        <end position="153"/>
    </location>
</feature>
<dbReference type="PROSITE" id="PS01124">
    <property type="entry name" value="HTH_ARAC_FAMILY_2"/>
    <property type="match status" value="1"/>
</dbReference>
<dbReference type="GO" id="GO:0043565">
    <property type="term" value="F:sequence-specific DNA binding"/>
    <property type="evidence" value="ECO:0007669"/>
    <property type="project" value="InterPro"/>
</dbReference>
<reference evidence="7 8" key="1">
    <citation type="submission" date="2018-12" db="EMBL/GenBank/DDBJ databases">
        <title>The genome of Variovorax gossypii DSM 100435.</title>
        <authorList>
            <person name="Gao J."/>
            <person name="Sun J."/>
        </authorList>
    </citation>
    <scope>NUCLEOTIDE SEQUENCE [LARGE SCALE GENOMIC DNA]</scope>
    <source>
        <strain evidence="7 8">DSM 100435</strain>
    </source>
</reference>
<feature type="transmembrane region" description="Helical" evidence="5">
    <location>
        <begin position="165"/>
        <end position="185"/>
    </location>
</feature>
<gene>
    <name evidence="7" type="ORF">EJP69_22285</name>
</gene>
<name>A0A431TFA1_9BURK</name>
<evidence type="ECO:0000256" key="3">
    <source>
        <dbReference type="ARBA" id="ARBA00023163"/>
    </source>
</evidence>
<dbReference type="InterPro" id="IPR018062">
    <property type="entry name" value="HTH_AraC-typ_CS"/>
</dbReference>
<feature type="transmembrane region" description="Helical" evidence="5">
    <location>
        <begin position="197"/>
        <end position="216"/>
    </location>
</feature>
<evidence type="ECO:0000313" key="8">
    <source>
        <dbReference type="Proteomes" id="UP000267418"/>
    </source>
</evidence>
<keyword evidence="3" id="KW-0804">Transcription</keyword>
<dbReference type="AlphaFoldDB" id="A0A431TFA1"/>
<dbReference type="GO" id="GO:0003700">
    <property type="term" value="F:DNA-binding transcription factor activity"/>
    <property type="evidence" value="ECO:0007669"/>
    <property type="project" value="InterPro"/>
</dbReference>
<feature type="domain" description="HTH araC/xylS-type" evidence="6">
    <location>
        <begin position="287"/>
        <end position="390"/>
    </location>
</feature>
<proteinExistence type="predicted"/>
<sequence>MTALPLSSSLLDAALRGVLLALLLVLTLILGRDRPRLPSARAGVLLALGLCIQVIGSTPMFEASVPRTWQAPFVAVSVGNAVLFWVFVRALFDDDFALRPVHAASWLAVAALAALNCAIVTGSASVLAPVTIIIQRAVPLVFAVLAAMAAASQWRADLVEGRRRLRLFIVATGIGYSLGMLAVRLASPRGQLSGPSATADVAMLLLIVAVVVWRMVRLAGSELFPAAQAPAAIPLLIPDLPPAVAEASPPAPLAPQPPIEAPADPPPPEPGPEPAPDPAEDRLAESLQHAMVVEHAYRSEDLSIATLAARLSVPEYRLRRLINQRLGHRNFNAFVNGFRLAEATAALADSSKRELPVLTIALTAGFQSIGPFNRAFKAATGLTPTEFRKKKLADS</sequence>
<keyword evidence="8" id="KW-1185">Reference proteome</keyword>
<keyword evidence="2" id="KW-0238">DNA-binding</keyword>
<evidence type="ECO:0000259" key="6">
    <source>
        <dbReference type="PROSITE" id="PS01124"/>
    </source>
</evidence>
<dbReference type="RefSeq" id="WP_126472538.1">
    <property type="nucleotide sequence ID" value="NZ_RXOE01000007.1"/>
</dbReference>
<dbReference type="SUPFAM" id="SSF46689">
    <property type="entry name" value="Homeodomain-like"/>
    <property type="match status" value="1"/>
</dbReference>
<dbReference type="InterPro" id="IPR018060">
    <property type="entry name" value="HTH_AraC"/>
</dbReference>
<evidence type="ECO:0000256" key="4">
    <source>
        <dbReference type="SAM" id="MobiDB-lite"/>
    </source>
</evidence>
<evidence type="ECO:0000256" key="2">
    <source>
        <dbReference type="ARBA" id="ARBA00023125"/>
    </source>
</evidence>
<dbReference type="OrthoDB" id="345413at2"/>
<accession>A0A431TFA1</accession>
<evidence type="ECO:0000256" key="5">
    <source>
        <dbReference type="SAM" id="Phobius"/>
    </source>
</evidence>
<feature type="region of interest" description="Disordered" evidence="4">
    <location>
        <begin position="246"/>
        <end position="280"/>
    </location>
</feature>
<dbReference type="Proteomes" id="UP000267418">
    <property type="component" value="Unassembled WGS sequence"/>
</dbReference>
<evidence type="ECO:0000256" key="1">
    <source>
        <dbReference type="ARBA" id="ARBA00023015"/>
    </source>
</evidence>
<dbReference type="InterPro" id="IPR009057">
    <property type="entry name" value="Homeodomain-like_sf"/>
</dbReference>
<feature type="transmembrane region" description="Helical" evidence="5">
    <location>
        <begin position="73"/>
        <end position="92"/>
    </location>
</feature>
<keyword evidence="5" id="KW-0812">Transmembrane</keyword>
<feature type="compositionally biased region" description="Pro residues" evidence="4">
    <location>
        <begin position="249"/>
        <end position="277"/>
    </location>
</feature>
<evidence type="ECO:0000313" key="7">
    <source>
        <dbReference type="EMBL" id="RTQ32019.1"/>
    </source>
</evidence>
<protein>
    <submittedName>
        <fullName evidence="7">AraC family transcriptional regulator</fullName>
    </submittedName>
</protein>
<keyword evidence="5" id="KW-1133">Transmembrane helix</keyword>
<keyword evidence="1" id="KW-0805">Transcription regulation</keyword>
<dbReference type="PROSITE" id="PS00041">
    <property type="entry name" value="HTH_ARAC_FAMILY_1"/>
    <property type="match status" value="1"/>
</dbReference>
<comment type="caution">
    <text evidence="7">The sequence shown here is derived from an EMBL/GenBank/DDBJ whole genome shotgun (WGS) entry which is preliminary data.</text>
</comment>
<dbReference type="Pfam" id="PF12833">
    <property type="entry name" value="HTH_18"/>
    <property type="match status" value="1"/>
</dbReference>
<organism evidence="7 8">
    <name type="scientific">Variovorax gossypii</name>
    <dbReference type="NCBI Taxonomy" id="1679495"/>
    <lineage>
        <taxon>Bacteria</taxon>
        <taxon>Pseudomonadati</taxon>
        <taxon>Pseudomonadota</taxon>
        <taxon>Betaproteobacteria</taxon>
        <taxon>Burkholderiales</taxon>
        <taxon>Comamonadaceae</taxon>
        <taxon>Variovorax</taxon>
    </lineage>
</organism>
<dbReference type="Gene3D" id="1.10.10.60">
    <property type="entry name" value="Homeodomain-like"/>
    <property type="match status" value="1"/>
</dbReference>
<feature type="transmembrane region" description="Helical" evidence="5">
    <location>
        <begin position="104"/>
        <end position="127"/>
    </location>
</feature>
<dbReference type="PANTHER" id="PTHR43280:SF29">
    <property type="entry name" value="ARAC-FAMILY TRANSCRIPTIONAL REGULATOR"/>
    <property type="match status" value="1"/>
</dbReference>
<feature type="transmembrane region" description="Helical" evidence="5">
    <location>
        <begin position="13"/>
        <end position="30"/>
    </location>
</feature>